<dbReference type="OrthoDB" id="9804595at2"/>
<name>C6E0K4_GEOSM</name>
<protein>
    <submittedName>
        <fullName evidence="3">NAD-dependent epimerase/dehydratase</fullName>
    </submittedName>
</protein>
<organism evidence="3">
    <name type="scientific">Geobacter sp. (strain M21)</name>
    <dbReference type="NCBI Taxonomy" id="443144"/>
    <lineage>
        <taxon>Bacteria</taxon>
        <taxon>Pseudomonadati</taxon>
        <taxon>Thermodesulfobacteriota</taxon>
        <taxon>Desulfuromonadia</taxon>
        <taxon>Geobacterales</taxon>
        <taxon>Geobacteraceae</taxon>
        <taxon>Geobacter</taxon>
    </lineage>
</organism>
<feature type="domain" description="NAD-dependent epimerase/dehydratase" evidence="2">
    <location>
        <begin position="6"/>
        <end position="232"/>
    </location>
</feature>
<dbReference type="InterPro" id="IPR001509">
    <property type="entry name" value="Epimerase_deHydtase"/>
</dbReference>
<dbReference type="AlphaFoldDB" id="C6E0K4"/>
<evidence type="ECO:0000259" key="2">
    <source>
        <dbReference type="Pfam" id="PF01370"/>
    </source>
</evidence>
<gene>
    <name evidence="3" type="ordered locus">GM21_2588</name>
</gene>
<accession>C6E0K4</accession>
<dbReference type="SUPFAM" id="SSF51735">
    <property type="entry name" value="NAD(P)-binding Rossmann-fold domains"/>
    <property type="match status" value="1"/>
</dbReference>
<dbReference type="InterPro" id="IPR036291">
    <property type="entry name" value="NAD(P)-bd_dom_sf"/>
</dbReference>
<sequence length="321" mass="34585">MVKTNIFITGATGFVGSALVKRLSQADASISAAVLAGENAKQFSPEIRKFTVEPLSGSSDYTTAMRGADIVIHLAARVHIMKDTASDPLSEFRKVNMYGTERLARQAAEAGVKRFVFMSTIGVNGNASGSRPFTETDDPIPHNPYSVSKLEAELALRKICETTGMQVVIVRAPLIYGPGNPGNFLSLLRITSKGFPLPFASVSNRKSFLYVENLADALACCATHPNAAGRTFLISDGDDVSTPDLIRLLAAGMGKTSCLFPFPLALMRFAGKVLGKSNEMGQLLGSLQVDSSKIRRELGWVPPFTMAQGFEKTAVWFKNAR</sequence>
<reference evidence="3" key="1">
    <citation type="submission" date="2009-07" db="EMBL/GenBank/DDBJ databases">
        <title>Complete sequence of Geobacter sp. M21.</title>
        <authorList>
            <consortium name="US DOE Joint Genome Institute"/>
            <person name="Lucas S."/>
            <person name="Copeland A."/>
            <person name="Lapidus A."/>
            <person name="Glavina del Rio T."/>
            <person name="Dalin E."/>
            <person name="Tice H."/>
            <person name="Bruce D."/>
            <person name="Goodwin L."/>
            <person name="Pitluck S."/>
            <person name="Saunders E."/>
            <person name="Brettin T."/>
            <person name="Detter J.C."/>
            <person name="Han C."/>
            <person name="Larimer F."/>
            <person name="Land M."/>
            <person name="Hauser L."/>
            <person name="Kyrpides N."/>
            <person name="Ovchinnikova G."/>
            <person name="Lovley D."/>
        </authorList>
    </citation>
    <scope>NUCLEOTIDE SEQUENCE [LARGE SCALE GENOMIC DNA]</scope>
    <source>
        <strain evidence="3">M21</strain>
    </source>
</reference>
<evidence type="ECO:0000313" key="3">
    <source>
        <dbReference type="EMBL" id="ACT18628.1"/>
    </source>
</evidence>
<evidence type="ECO:0000256" key="1">
    <source>
        <dbReference type="ARBA" id="ARBA00007637"/>
    </source>
</evidence>
<dbReference type="PANTHER" id="PTHR43000">
    <property type="entry name" value="DTDP-D-GLUCOSE 4,6-DEHYDRATASE-RELATED"/>
    <property type="match status" value="1"/>
</dbReference>
<dbReference type="eggNOG" id="COG0451">
    <property type="taxonomic scope" value="Bacteria"/>
</dbReference>
<proteinExistence type="inferred from homology"/>
<dbReference type="CDD" id="cd05232">
    <property type="entry name" value="UDP_G4E_4_SDR_e"/>
    <property type="match status" value="1"/>
</dbReference>
<dbReference type="Pfam" id="PF01370">
    <property type="entry name" value="Epimerase"/>
    <property type="match status" value="1"/>
</dbReference>
<comment type="similarity">
    <text evidence="1">Belongs to the NAD(P)-dependent epimerase/dehydratase family.</text>
</comment>
<dbReference type="KEGG" id="gem:GM21_2588"/>
<dbReference type="HOGENOM" id="CLU_007383_6_1_7"/>
<dbReference type="STRING" id="443144.GM21_2588"/>
<dbReference type="Gene3D" id="3.40.50.720">
    <property type="entry name" value="NAD(P)-binding Rossmann-like Domain"/>
    <property type="match status" value="1"/>
</dbReference>
<dbReference type="EMBL" id="CP001661">
    <property type="protein sequence ID" value="ACT18628.1"/>
    <property type="molecule type" value="Genomic_DNA"/>
</dbReference>